<dbReference type="Gene3D" id="3.40.50.720">
    <property type="entry name" value="NAD(P)-binding Rossmann-like Domain"/>
    <property type="match status" value="1"/>
</dbReference>
<dbReference type="Pfam" id="PF02423">
    <property type="entry name" value="OCD_Mu_crystall"/>
    <property type="match status" value="1"/>
</dbReference>
<dbReference type="KEGG" id="lhw:BSQ49_12325"/>
<evidence type="ECO:0000313" key="1">
    <source>
        <dbReference type="EMBL" id="AUJ31022.1"/>
    </source>
</evidence>
<gene>
    <name evidence="1" type="ORF">BSQ49_12325</name>
</gene>
<organism evidence="1 2">
    <name type="scientific">Liquorilactobacillus hordei</name>
    <dbReference type="NCBI Taxonomy" id="468911"/>
    <lineage>
        <taxon>Bacteria</taxon>
        <taxon>Bacillati</taxon>
        <taxon>Bacillota</taxon>
        <taxon>Bacilli</taxon>
        <taxon>Lactobacillales</taxon>
        <taxon>Lactobacillaceae</taxon>
        <taxon>Liquorilactobacillus</taxon>
    </lineage>
</organism>
<dbReference type="Gene3D" id="3.30.1780.10">
    <property type="entry name" value="ornithine cyclodeaminase, domain 1"/>
    <property type="match status" value="1"/>
</dbReference>
<dbReference type="InterPro" id="IPR036291">
    <property type="entry name" value="NAD(P)-bd_dom_sf"/>
</dbReference>
<dbReference type="InterPro" id="IPR003462">
    <property type="entry name" value="ODC_Mu_crystall"/>
</dbReference>
<dbReference type="GO" id="GO:0005737">
    <property type="term" value="C:cytoplasm"/>
    <property type="evidence" value="ECO:0007669"/>
    <property type="project" value="TreeGrafter"/>
</dbReference>
<name>A0A3Q8CF25_9LACO</name>
<protein>
    <recommendedName>
        <fullName evidence="3">Ornithine cyclodeaminase</fullName>
    </recommendedName>
</protein>
<evidence type="ECO:0000313" key="2">
    <source>
        <dbReference type="Proteomes" id="UP000314960"/>
    </source>
</evidence>
<dbReference type="RefSeq" id="WP_141055976.1">
    <property type="nucleotide sequence ID" value="NZ_CP018178.1"/>
</dbReference>
<dbReference type="EMBL" id="CP018178">
    <property type="protein sequence ID" value="AUJ31022.1"/>
    <property type="molecule type" value="Genomic_DNA"/>
</dbReference>
<keyword evidence="1" id="KW-0614">Plasmid</keyword>
<dbReference type="PIRSF" id="PIRSF001439">
    <property type="entry name" value="CryM"/>
    <property type="match status" value="1"/>
</dbReference>
<dbReference type="AlphaFoldDB" id="A0A3Q8CF25"/>
<evidence type="ECO:0008006" key="3">
    <source>
        <dbReference type="Google" id="ProtNLM"/>
    </source>
</evidence>
<proteinExistence type="predicted"/>
<dbReference type="PANTHER" id="PTHR13812">
    <property type="entry name" value="KETIMINE REDUCTASE MU-CRYSTALLIN"/>
    <property type="match status" value="1"/>
</dbReference>
<accession>A0A3Q8CF25</accession>
<dbReference type="SUPFAM" id="SSF51735">
    <property type="entry name" value="NAD(P)-binding Rossmann-fold domains"/>
    <property type="match status" value="1"/>
</dbReference>
<dbReference type="PANTHER" id="PTHR13812:SF19">
    <property type="entry name" value="KETIMINE REDUCTASE MU-CRYSTALLIN"/>
    <property type="match status" value="1"/>
</dbReference>
<reference evidence="1 2" key="1">
    <citation type="submission" date="2016-11" db="EMBL/GenBank/DDBJ databases">
        <title>Interaction between Lactobacillus species and yeast in water kefir.</title>
        <authorList>
            <person name="Behr J."/>
            <person name="Xu D."/>
            <person name="Vogel R.F."/>
        </authorList>
    </citation>
    <scope>NUCLEOTIDE SEQUENCE [LARGE SCALE GENOMIC DNA]</scope>
    <source>
        <strain evidence="1 2">TMW 1.1822</strain>
        <plasmid evidence="2">pl11822-2</plasmid>
    </source>
</reference>
<dbReference type="Proteomes" id="UP000314960">
    <property type="component" value="Plasmid pL11822-2"/>
</dbReference>
<dbReference type="InterPro" id="IPR023401">
    <property type="entry name" value="ODC_N"/>
</dbReference>
<sequence>MKNVKLITKKDVAAKLSMDLALQSVQAVYQAHYEHQVVMPAKITLDLGEGTEWPPYGGSYNAMPAYIGGEIDESGMKWVWGFNDNHAKGLPYIGGIILLNDPHTGELQAVMDGSYITDIRTGATAGLAGKLFKKNTAATVAIIGAGVIGKMSLRALKQVMPLTKVYVSDINPEASRLFATEMADELEIEIEMTDNQTACRAADVIITATIATQPLVMKAWLQPGTTVISMGSFQELDPEIPVTADKLVVDTWEQNKHRGELLPLVKSGKITAKNIYAELPEIIGGAKTARTDEQEIICVCIIGMGSTDIGVASELYLQFFKDGDYPTFDFR</sequence>
<geneLocation type="plasmid" evidence="2">
    <name>pl11822-2</name>
</geneLocation>